<evidence type="ECO:0000256" key="1">
    <source>
        <dbReference type="SAM" id="SignalP"/>
    </source>
</evidence>
<keyword evidence="4" id="KW-1185">Reference proteome</keyword>
<dbReference type="EMBL" id="JARJCN010000005">
    <property type="protein sequence ID" value="KAJ7100814.1"/>
    <property type="molecule type" value="Genomic_DNA"/>
</dbReference>
<gene>
    <name evidence="2" type="ORF">B0H15DRAFT_462098</name>
    <name evidence="3" type="ORF">B0H15DRAFT_462104</name>
</gene>
<evidence type="ECO:0000313" key="2">
    <source>
        <dbReference type="EMBL" id="KAJ7100814.1"/>
    </source>
</evidence>
<proteinExistence type="predicted"/>
<keyword evidence="1" id="KW-0732">Signal</keyword>
<accession>A0AAD6UEH6</accession>
<reference evidence="3" key="1">
    <citation type="submission" date="2023-03" db="EMBL/GenBank/DDBJ databases">
        <title>Massive genome expansion in bonnet fungi (Mycena s.s.) driven by repeated elements and novel gene families across ecological guilds.</title>
        <authorList>
            <consortium name="Lawrence Berkeley National Laboratory"/>
            <person name="Harder C.B."/>
            <person name="Miyauchi S."/>
            <person name="Viragh M."/>
            <person name="Kuo A."/>
            <person name="Thoen E."/>
            <person name="Andreopoulos B."/>
            <person name="Lu D."/>
            <person name="Skrede I."/>
            <person name="Drula E."/>
            <person name="Henrissat B."/>
            <person name="Morin E."/>
            <person name="Kohler A."/>
            <person name="Barry K."/>
            <person name="LaButti K."/>
            <person name="Morin E."/>
            <person name="Salamov A."/>
            <person name="Lipzen A."/>
            <person name="Mereny Z."/>
            <person name="Hegedus B."/>
            <person name="Baldrian P."/>
            <person name="Stursova M."/>
            <person name="Weitz H."/>
            <person name="Taylor A."/>
            <person name="Grigoriev I.V."/>
            <person name="Nagy L.G."/>
            <person name="Martin F."/>
            <person name="Kauserud H."/>
        </authorList>
    </citation>
    <scope>NUCLEOTIDE SEQUENCE</scope>
    <source>
        <strain evidence="3">CBHHK173m</strain>
    </source>
</reference>
<name>A0AAD6UEH6_9AGAR</name>
<organism evidence="3 4">
    <name type="scientific">Mycena belliarum</name>
    <dbReference type="NCBI Taxonomy" id="1033014"/>
    <lineage>
        <taxon>Eukaryota</taxon>
        <taxon>Fungi</taxon>
        <taxon>Dikarya</taxon>
        <taxon>Basidiomycota</taxon>
        <taxon>Agaricomycotina</taxon>
        <taxon>Agaricomycetes</taxon>
        <taxon>Agaricomycetidae</taxon>
        <taxon>Agaricales</taxon>
        <taxon>Marasmiineae</taxon>
        <taxon>Mycenaceae</taxon>
        <taxon>Mycena</taxon>
    </lineage>
</organism>
<protein>
    <recommendedName>
        <fullName evidence="5">Secreted protein</fullName>
    </recommendedName>
</protein>
<dbReference type="EMBL" id="JARJCN010000005">
    <property type="protein sequence ID" value="KAJ7100815.1"/>
    <property type="molecule type" value="Genomic_DNA"/>
</dbReference>
<feature type="chain" id="PRO_5042441738" description="Secreted protein" evidence="1">
    <location>
        <begin position="27"/>
        <end position="141"/>
    </location>
</feature>
<dbReference type="Proteomes" id="UP001222325">
    <property type="component" value="Unassembled WGS sequence"/>
</dbReference>
<evidence type="ECO:0008006" key="5">
    <source>
        <dbReference type="Google" id="ProtNLM"/>
    </source>
</evidence>
<comment type="caution">
    <text evidence="3">The sequence shown here is derived from an EMBL/GenBank/DDBJ whole genome shotgun (WGS) entry which is preliminary data.</text>
</comment>
<evidence type="ECO:0000313" key="4">
    <source>
        <dbReference type="Proteomes" id="UP001222325"/>
    </source>
</evidence>
<dbReference type="AlphaFoldDB" id="A0AAD6UEH6"/>
<feature type="signal peptide" evidence="1">
    <location>
        <begin position="1"/>
        <end position="26"/>
    </location>
</feature>
<evidence type="ECO:0000313" key="3">
    <source>
        <dbReference type="EMBL" id="KAJ7100815.1"/>
    </source>
</evidence>
<sequence>MRSLRPSTPALRPCALLLSLATRSRARSAPSLVTPARQRACPRACNATRPASVRDSSSRPEHAPYCPLAKRCSVRGVPECVRVGTISELLVRARRRLSSATATRARFEGGRARSGGEAGAELLRAGVYPNSGVASAAPSQA</sequence>